<dbReference type="EMBL" id="BAABHS010000001">
    <property type="protein sequence ID" value="GAA4944981.1"/>
    <property type="molecule type" value="Genomic_DNA"/>
</dbReference>
<proteinExistence type="predicted"/>
<dbReference type="SUPFAM" id="SSF46785">
    <property type="entry name" value="Winged helix' DNA-binding domain"/>
    <property type="match status" value="1"/>
</dbReference>
<dbReference type="Proteomes" id="UP001500466">
    <property type="component" value="Unassembled WGS sequence"/>
</dbReference>
<sequence>MNEPETRWLSDEEQQMWRASLGVLNLLPLYLERDLQQHGLTMHDYEILVRLSEAPERRIRLTELAGLSHQSKSRLSHQMTRMENAGLVVRESCDSDRRGQWAVLTDAGWDRLVKAAPDHVESVRRHYLDLLTDEQKRAILEAFADVVEHLRGVDNGATCPSLAGERAGARPKPRPGTAEAVAPR</sequence>
<accession>A0ABP9GS42</accession>
<keyword evidence="4" id="KW-1185">Reference proteome</keyword>
<comment type="caution">
    <text evidence="3">The sequence shown here is derived from an EMBL/GenBank/DDBJ whole genome shotgun (WGS) entry which is preliminary data.</text>
</comment>
<dbReference type="PANTHER" id="PTHR33164">
    <property type="entry name" value="TRANSCRIPTIONAL REGULATOR, MARR FAMILY"/>
    <property type="match status" value="1"/>
</dbReference>
<dbReference type="PANTHER" id="PTHR33164:SF99">
    <property type="entry name" value="MARR FAMILY REGULATORY PROTEIN"/>
    <property type="match status" value="1"/>
</dbReference>
<feature type="domain" description="HTH marR-type" evidence="2">
    <location>
        <begin position="1"/>
        <end position="148"/>
    </location>
</feature>
<dbReference type="Gene3D" id="1.10.10.10">
    <property type="entry name" value="Winged helix-like DNA-binding domain superfamily/Winged helix DNA-binding domain"/>
    <property type="match status" value="1"/>
</dbReference>
<reference evidence="4" key="1">
    <citation type="journal article" date="2019" name="Int. J. Syst. Evol. Microbiol.">
        <title>The Global Catalogue of Microorganisms (GCM) 10K type strain sequencing project: providing services to taxonomists for standard genome sequencing and annotation.</title>
        <authorList>
            <consortium name="The Broad Institute Genomics Platform"/>
            <consortium name="The Broad Institute Genome Sequencing Center for Infectious Disease"/>
            <person name="Wu L."/>
            <person name="Ma J."/>
        </authorList>
    </citation>
    <scope>NUCLEOTIDE SEQUENCE [LARGE SCALE GENOMIC DNA]</scope>
    <source>
        <strain evidence="4">JCM 17986</strain>
    </source>
</reference>
<protein>
    <submittedName>
        <fullName evidence="3">MarR family transcriptional regulator</fullName>
    </submittedName>
</protein>
<dbReference type="InterPro" id="IPR000835">
    <property type="entry name" value="HTH_MarR-typ"/>
</dbReference>
<dbReference type="Pfam" id="PF01047">
    <property type="entry name" value="MarR"/>
    <property type="match status" value="1"/>
</dbReference>
<gene>
    <name evidence="3" type="ORF">GCM10023205_00760</name>
</gene>
<evidence type="ECO:0000256" key="1">
    <source>
        <dbReference type="SAM" id="MobiDB-lite"/>
    </source>
</evidence>
<organism evidence="3 4">
    <name type="scientific">Yinghuangia aomiensis</name>
    <dbReference type="NCBI Taxonomy" id="676205"/>
    <lineage>
        <taxon>Bacteria</taxon>
        <taxon>Bacillati</taxon>
        <taxon>Actinomycetota</taxon>
        <taxon>Actinomycetes</taxon>
        <taxon>Kitasatosporales</taxon>
        <taxon>Streptomycetaceae</taxon>
        <taxon>Yinghuangia</taxon>
    </lineage>
</organism>
<dbReference type="InterPro" id="IPR039422">
    <property type="entry name" value="MarR/SlyA-like"/>
</dbReference>
<evidence type="ECO:0000313" key="3">
    <source>
        <dbReference type="EMBL" id="GAA4944981.1"/>
    </source>
</evidence>
<dbReference type="SMART" id="SM00347">
    <property type="entry name" value="HTH_MARR"/>
    <property type="match status" value="1"/>
</dbReference>
<dbReference type="InterPro" id="IPR036388">
    <property type="entry name" value="WH-like_DNA-bd_sf"/>
</dbReference>
<evidence type="ECO:0000259" key="2">
    <source>
        <dbReference type="PROSITE" id="PS50995"/>
    </source>
</evidence>
<evidence type="ECO:0000313" key="4">
    <source>
        <dbReference type="Proteomes" id="UP001500466"/>
    </source>
</evidence>
<feature type="region of interest" description="Disordered" evidence="1">
    <location>
        <begin position="155"/>
        <end position="184"/>
    </location>
</feature>
<dbReference type="InterPro" id="IPR036390">
    <property type="entry name" value="WH_DNA-bd_sf"/>
</dbReference>
<name>A0ABP9GS42_9ACTN</name>
<dbReference type="PROSITE" id="PS50995">
    <property type="entry name" value="HTH_MARR_2"/>
    <property type="match status" value="1"/>
</dbReference>